<evidence type="ECO:0000256" key="1">
    <source>
        <dbReference type="ARBA" id="ARBA00001917"/>
    </source>
</evidence>
<evidence type="ECO:0000313" key="10">
    <source>
        <dbReference type="EMBL" id="GJN42654.1"/>
    </source>
</evidence>
<evidence type="ECO:0000313" key="11">
    <source>
        <dbReference type="Proteomes" id="UP001054925"/>
    </source>
</evidence>
<proteinExistence type="inferred from homology"/>
<gene>
    <name evidence="10" type="ORF">CAT723_11330</name>
</gene>
<evidence type="ECO:0000256" key="4">
    <source>
        <dbReference type="ARBA" id="ARBA00022630"/>
    </source>
</evidence>
<evidence type="ECO:0000256" key="8">
    <source>
        <dbReference type="ARBA" id="ARBA00031155"/>
    </source>
</evidence>
<protein>
    <recommendedName>
        <fullName evidence="8">Propionate 3-nitronate monooxygenase</fullName>
    </recommendedName>
</protein>
<evidence type="ECO:0000256" key="2">
    <source>
        <dbReference type="ARBA" id="ARBA00009881"/>
    </source>
</evidence>
<dbReference type="SUPFAM" id="SSF51412">
    <property type="entry name" value="Inosine monophosphate dehydrogenase (IMPDH)"/>
    <property type="match status" value="1"/>
</dbReference>
<reference evidence="10" key="1">
    <citation type="submission" date="2021-12" db="EMBL/GenBank/DDBJ databases">
        <title>Draft genome sequence of Corynebacterium ammoniagenes strain T-723.</title>
        <authorList>
            <person name="Matsuzawa M."/>
            <person name="Hiratani M."/>
            <person name="Abe I."/>
            <person name="Tsuji Y."/>
            <person name="Nakamura J."/>
        </authorList>
    </citation>
    <scope>NUCLEOTIDE SEQUENCE</scope>
    <source>
        <strain evidence="10">T-723</strain>
    </source>
</reference>
<keyword evidence="5" id="KW-0288">FMN</keyword>
<keyword evidence="3" id="KW-0216">Detoxification</keyword>
<comment type="cofactor">
    <cofactor evidence="1">
        <name>FMN</name>
        <dbReference type="ChEBI" id="CHEBI:58210"/>
    </cofactor>
</comment>
<dbReference type="CDD" id="cd04730">
    <property type="entry name" value="NPD_like"/>
    <property type="match status" value="1"/>
</dbReference>
<accession>A0AAV5G2B6</accession>
<dbReference type="Gene3D" id="3.20.20.70">
    <property type="entry name" value="Aldolase class I"/>
    <property type="match status" value="1"/>
</dbReference>
<evidence type="ECO:0000256" key="7">
    <source>
        <dbReference type="ARBA" id="ARBA00023033"/>
    </source>
</evidence>
<evidence type="ECO:0000256" key="9">
    <source>
        <dbReference type="ARBA" id="ARBA00049401"/>
    </source>
</evidence>
<dbReference type="InterPro" id="IPR013785">
    <property type="entry name" value="Aldolase_TIM"/>
</dbReference>
<keyword evidence="6" id="KW-0560">Oxidoreductase</keyword>
<dbReference type="AlphaFoldDB" id="A0AAV5G2B6"/>
<dbReference type="InterPro" id="IPR004136">
    <property type="entry name" value="NMO"/>
</dbReference>
<keyword evidence="4" id="KW-0285">Flavoprotein</keyword>
<sequence length="337" mass="35449">MSHILHNLEIPILPAPMAGGPTTAEVVNAAAAAGSMGTLAWGTISTEGAQAQLDDVHLDTFGINLFAKQPELDSHAVDIAQELAAAEGVELKPVNFSNGWDEKLQLALDAAKQPGAKSPSVVWSMFGTFTTSEVKQLHAAGIEAWTTVTTEHEARAAIAAGVDALCVQGPEAGGHRGVWNPTAEPDKRPLPELIDAIAALTDLPLIAAGGLRSADDVHAVLELPGVKAVSCGSALLLTEEAGTSELNRQRIEQVSGQGEASTSTRAFSGRYARGLKTTYTEAHSNSPAIYPYLNQIFAARRAAGDEDVAYCLVGIEAQRIFGGTVASVLRRLWEKQK</sequence>
<dbReference type="GO" id="GO:0018580">
    <property type="term" value="F:nitronate monooxygenase activity"/>
    <property type="evidence" value="ECO:0007669"/>
    <property type="project" value="InterPro"/>
</dbReference>
<dbReference type="PANTHER" id="PTHR42747:SF3">
    <property type="entry name" value="NITRONATE MONOOXYGENASE-RELATED"/>
    <property type="match status" value="1"/>
</dbReference>
<name>A0AAV5G2B6_CORAM</name>
<dbReference type="GO" id="GO:0009636">
    <property type="term" value="P:response to toxic substance"/>
    <property type="evidence" value="ECO:0007669"/>
    <property type="project" value="UniProtKB-KW"/>
</dbReference>
<comment type="caution">
    <text evidence="10">The sequence shown here is derived from an EMBL/GenBank/DDBJ whole genome shotgun (WGS) entry which is preliminary data.</text>
</comment>
<evidence type="ECO:0000256" key="6">
    <source>
        <dbReference type="ARBA" id="ARBA00023002"/>
    </source>
</evidence>
<organism evidence="10 11">
    <name type="scientific">Corynebacterium ammoniagenes</name>
    <name type="common">Brevibacterium ammoniagenes</name>
    <dbReference type="NCBI Taxonomy" id="1697"/>
    <lineage>
        <taxon>Bacteria</taxon>
        <taxon>Bacillati</taxon>
        <taxon>Actinomycetota</taxon>
        <taxon>Actinomycetes</taxon>
        <taxon>Mycobacteriales</taxon>
        <taxon>Corynebacteriaceae</taxon>
        <taxon>Corynebacterium</taxon>
    </lineage>
</organism>
<comment type="similarity">
    <text evidence="2">Belongs to the nitronate monooxygenase family. NMO class I subfamily.</text>
</comment>
<keyword evidence="7" id="KW-0503">Monooxygenase</keyword>
<dbReference type="Proteomes" id="UP001054925">
    <property type="component" value="Unassembled WGS sequence"/>
</dbReference>
<dbReference type="Pfam" id="PF03060">
    <property type="entry name" value="NMO"/>
    <property type="match status" value="1"/>
</dbReference>
<evidence type="ECO:0000256" key="3">
    <source>
        <dbReference type="ARBA" id="ARBA00022575"/>
    </source>
</evidence>
<evidence type="ECO:0000256" key="5">
    <source>
        <dbReference type="ARBA" id="ARBA00022643"/>
    </source>
</evidence>
<dbReference type="RefSeq" id="WP_168938791.1">
    <property type="nucleotide sequence ID" value="NZ_BQKK01000002.1"/>
</dbReference>
<comment type="catalytic activity">
    <reaction evidence="9">
        <text>3 propionate 3-nitronate + 3 O2 + H2O = 3 3-oxopropanoate + 2 nitrate + nitrite + H2O2 + 3 H(+)</text>
        <dbReference type="Rhea" id="RHEA:57332"/>
        <dbReference type="ChEBI" id="CHEBI:15377"/>
        <dbReference type="ChEBI" id="CHEBI:15378"/>
        <dbReference type="ChEBI" id="CHEBI:15379"/>
        <dbReference type="ChEBI" id="CHEBI:16240"/>
        <dbReference type="ChEBI" id="CHEBI:16301"/>
        <dbReference type="ChEBI" id="CHEBI:17632"/>
        <dbReference type="ChEBI" id="CHEBI:33190"/>
        <dbReference type="ChEBI" id="CHEBI:136067"/>
    </reaction>
</comment>
<dbReference type="PANTHER" id="PTHR42747">
    <property type="entry name" value="NITRONATE MONOOXYGENASE-RELATED"/>
    <property type="match status" value="1"/>
</dbReference>
<dbReference type="EMBL" id="BQKK01000002">
    <property type="protein sequence ID" value="GJN42654.1"/>
    <property type="molecule type" value="Genomic_DNA"/>
</dbReference>